<evidence type="ECO:0000259" key="5">
    <source>
        <dbReference type="PROSITE" id="PS50931"/>
    </source>
</evidence>
<dbReference type="GO" id="GO:0010628">
    <property type="term" value="P:positive regulation of gene expression"/>
    <property type="evidence" value="ECO:0007669"/>
    <property type="project" value="TreeGrafter"/>
</dbReference>
<dbReference type="GO" id="GO:0003700">
    <property type="term" value="F:DNA-binding transcription factor activity"/>
    <property type="evidence" value="ECO:0007669"/>
    <property type="project" value="InterPro"/>
</dbReference>
<dbReference type="RefSeq" id="WP_090074782.1">
    <property type="nucleotide sequence ID" value="NZ_FOVR01000012.1"/>
</dbReference>
<proteinExistence type="inferred from homology"/>
<dbReference type="AlphaFoldDB" id="A0A1I5JU77"/>
<dbReference type="SUPFAM" id="SSF46785">
    <property type="entry name" value="Winged helix' DNA-binding domain"/>
    <property type="match status" value="1"/>
</dbReference>
<dbReference type="OrthoDB" id="7840053at2"/>
<dbReference type="InterPro" id="IPR036388">
    <property type="entry name" value="WH-like_DNA-bd_sf"/>
</dbReference>
<dbReference type="PANTHER" id="PTHR30427">
    <property type="entry name" value="TRANSCRIPTIONAL ACTIVATOR PROTEIN LYSR"/>
    <property type="match status" value="1"/>
</dbReference>
<gene>
    <name evidence="6" type="ORF">SAMN04488056_11299</name>
</gene>
<evidence type="ECO:0000313" key="6">
    <source>
        <dbReference type="EMBL" id="SFO76260.1"/>
    </source>
</evidence>
<keyword evidence="7" id="KW-1185">Reference proteome</keyword>
<evidence type="ECO:0000313" key="7">
    <source>
        <dbReference type="Proteomes" id="UP000199236"/>
    </source>
</evidence>
<dbReference type="Gene3D" id="1.10.10.10">
    <property type="entry name" value="Winged helix-like DNA-binding domain superfamily/Winged helix DNA-binding domain"/>
    <property type="match status" value="1"/>
</dbReference>
<dbReference type="SUPFAM" id="SSF53850">
    <property type="entry name" value="Periplasmic binding protein-like II"/>
    <property type="match status" value="1"/>
</dbReference>
<evidence type="ECO:0000256" key="3">
    <source>
        <dbReference type="ARBA" id="ARBA00023125"/>
    </source>
</evidence>
<keyword evidence="4" id="KW-0804">Transcription</keyword>
<protein>
    <submittedName>
        <fullName evidence="6">DNA-binding transcriptional regulator, LysR family</fullName>
    </submittedName>
</protein>
<evidence type="ECO:0000256" key="4">
    <source>
        <dbReference type="ARBA" id="ARBA00023163"/>
    </source>
</evidence>
<dbReference type="InterPro" id="IPR036390">
    <property type="entry name" value="WH_DNA-bd_sf"/>
</dbReference>
<dbReference type="Pfam" id="PF03466">
    <property type="entry name" value="LysR_substrate"/>
    <property type="match status" value="1"/>
</dbReference>
<dbReference type="PRINTS" id="PR00039">
    <property type="entry name" value="HTHLYSR"/>
</dbReference>
<comment type="similarity">
    <text evidence="1">Belongs to the LysR transcriptional regulatory family.</text>
</comment>
<dbReference type="Proteomes" id="UP000199236">
    <property type="component" value="Unassembled WGS sequence"/>
</dbReference>
<organism evidence="6 7">
    <name type="scientific">Cohaesibacter marisflavi</name>
    <dbReference type="NCBI Taxonomy" id="655353"/>
    <lineage>
        <taxon>Bacteria</taxon>
        <taxon>Pseudomonadati</taxon>
        <taxon>Pseudomonadota</taxon>
        <taxon>Alphaproteobacteria</taxon>
        <taxon>Hyphomicrobiales</taxon>
        <taxon>Cohaesibacteraceae</taxon>
    </lineage>
</organism>
<dbReference type="STRING" id="655353.SAMN04488056_11299"/>
<dbReference type="InterPro" id="IPR000847">
    <property type="entry name" value="LysR_HTH_N"/>
</dbReference>
<feature type="domain" description="HTH lysR-type" evidence="5">
    <location>
        <begin position="13"/>
        <end position="70"/>
    </location>
</feature>
<evidence type="ECO:0000256" key="2">
    <source>
        <dbReference type="ARBA" id="ARBA00023015"/>
    </source>
</evidence>
<accession>A0A1I5JU77</accession>
<dbReference type="GO" id="GO:0043565">
    <property type="term" value="F:sequence-specific DNA binding"/>
    <property type="evidence" value="ECO:0007669"/>
    <property type="project" value="TreeGrafter"/>
</dbReference>
<dbReference type="InterPro" id="IPR005119">
    <property type="entry name" value="LysR_subst-bd"/>
</dbReference>
<dbReference type="Gene3D" id="3.40.190.290">
    <property type="match status" value="1"/>
</dbReference>
<name>A0A1I5JU77_9HYPH</name>
<sequence>MPKCYILLFMHHIQQRQIEAFRAVMIAGSISAAAANLNITQPAVSRLIRDLEAEIGFQLFNRVRGRLVPRAQASKLFHEVERVFVGLDHISRVAQDINAESEGFIRLGTVSSLNKLCASVVLPEVLAVHPRLSVIFDTESTERVLDLVSLRHYDIGLICSEYVPTGLFSVLLGRGDAVAVVAQEHPLAQKECVSMEDLSRERLILPGRTSPLRLSLEKTINAANINTSNSIEASLANGCRLASSNLGVTITDPLVAKTSSAKVKILKLEPAMSVSYQLVRLEKARPTGPSALFEASFKTAIEKLLN</sequence>
<evidence type="ECO:0000256" key="1">
    <source>
        <dbReference type="ARBA" id="ARBA00009437"/>
    </source>
</evidence>
<keyword evidence="2" id="KW-0805">Transcription regulation</keyword>
<dbReference type="Pfam" id="PF00126">
    <property type="entry name" value="HTH_1"/>
    <property type="match status" value="1"/>
</dbReference>
<reference evidence="6 7" key="1">
    <citation type="submission" date="2016-10" db="EMBL/GenBank/DDBJ databases">
        <authorList>
            <person name="de Groot N.N."/>
        </authorList>
    </citation>
    <scope>NUCLEOTIDE SEQUENCE [LARGE SCALE GENOMIC DNA]</scope>
    <source>
        <strain evidence="6 7">CGMCC 1.9157</strain>
    </source>
</reference>
<dbReference type="EMBL" id="FOVR01000012">
    <property type="protein sequence ID" value="SFO76260.1"/>
    <property type="molecule type" value="Genomic_DNA"/>
</dbReference>
<keyword evidence="3 6" id="KW-0238">DNA-binding</keyword>
<dbReference type="PROSITE" id="PS50931">
    <property type="entry name" value="HTH_LYSR"/>
    <property type="match status" value="1"/>
</dbReference>
<dbReference type="PANTHER" id="PTHR30427:SF1">
    <property type="entry name" value="TRANSCRIPTIONAL ACTIVATOR PROTEIN LYSR"/>
    <property type="match status" value="1"/>
</dbReference>
<dbReference type="GO" id="GO:0009089">
    <property type="term" value="P:lysine biosynthetic process via diaminopimelate"/>
    <property type="evidence" value="ECO:0007669"/>
    <property type="project" value="TreeGrafter"/>
</dbReference>